<dbReference type="InterPro" id="IPR009003">
    <property type="entry name" value="Peptidase_S1_PA"/>
</dbReference>
<name>A0A8H6E0B1_COCSA</name>
<dbReference type="AlphaFoldDB" id="A0A8H6E0B1"/>
<proteinExistence type="predicted"/>
<dbReference type="Proteomes" id="UP000624244">
    <property type="component" value="Unassembled WGS sequence"/>
</dbReference>
<evidence type="ECO:0000313" key="1">
    <source>
        <dbReference type="EMBL" id="KAF5853245.1"/>
    </source>
</evidence>
<dbReference type="EMBL" id="WNKQ01000002">
    <property type="protein sequence ID" value="KAF5853245.1"/>
    <property type="molecule type" value="Genomic_DNA"/>
</dbReference>
<evidence type="ECO:0008006" key="3">
    <source>
        <dbReference type="Google" id="ProtNLM"/>
    </source>
</evidence>
<organism evidence="1 2">
    <name type="scientific">Cochliobolus sativus</name>
    <name type="common">Common root rot and spot blotch fungus</name>
    <name type="synonym">Bipolaris sorokiniana</name>
    <dbReference type="NCBI Taxonomy" id="45130"/>
    <lineage>
        <taxon>Eukaryota</taxon>
        <taxon>Fungi</taxon>
        <taxon>Dikarya</taxon>
        <taxon>Ascomycota</taxon>
        <taxon>Pezizomycotina</taxon>
        <taxon>Dothideomycetes</taxon>
        <taxon>Pleosporomycetidae</taxon>
        <taxon>Pleosporales</taxon>
        <taxon>Pleosporineae</taxon>
        <taxon>Pleosporaceae</taxon>
        <taxon>Bipolaris</taxon>
    </lineage>
</organism>
<sequence>MYEYWYIVEICSGRRTIAASKYATDEKTDKFKEKQIPESQGHWILDWALIRIDNAKQRDVVNQLPENVSGRVLPLVPNMPCDKWSTFNANQKNIAVVKFGRTTHETRGNINSTIVLIDPTIDAQISKIYGFTDTYRGSCFEAVKASAKDSEFLDSGDSGSILLHQESGAHLGLLFGISSSGNALFIPMGLVIQDIERVTGKKVVEPAFARPETVGLAPYQLPE</sequence>
<gene>
    <name evidence="1" type="ORF">GGP41_001819</name>
</gene>
<protein>
    <recommendedName>
        <fullName evidence="3">Peptidase S1 domain-containing protein</fullName>
    </recommendedName>
</protein>
<dbReference type="SUPFAM" id="SSF50494">
    <property type="entry name" value="Trypsin-like serine proteases"/>
    <property type="match status" value="1"/>
</dbReference>
<evidence type="ECO:0000313" key="2">
    <source>
        <dbReference type="Proteomes" id="UP000624244"/>
    </source>
</evidence>
<accession>A0A8H6E0B1</accession>
<reference evidence="1" key="1">
    <citation type="submission" date="2019-11" db="EMBL/GenBank/DDBJ databases">
        <title>Bipolaris sorokiniana Genome sequencing.</title>
        <authorList>
            <person name="Wang H."/>
        </authorList>
    </citation>
    <scope>NUCLEOTIDE SEQUENCE</scope>
</reference>
<comment type="caution">
    <text evidence="1">The sequence shown here is derived from an EMBL/GenBank/DDBJ whole genome shotgun (WGS) entry which is preliminary data.</text>
</comment>